<comment type="similarity">
    <text evidence="2">Belongs to the GSP N family.</text>
</comment>
<reference evidence="11 12" key="1">
    <citation type="submission" date="2023-01" db="EMBL/GenBank/DDBJ databases">
        <title>Novel species of the genus Vogesella isolated from rivers.</title>
        <authorList>
            <person name="Lu H."/>
        </authorList>
    </citation>
    <scope>NUCLEOTIDE SEQUENCE [LARGE SCALE GENOMIC DNA]</scope>
    <source>
        <strain evidence="11 12">DC21W</strain>
    </source>
</reference>
<evidence type="ECO:0000256" key="5">
    <source>
        <dbReference type="ARBA" id="ARBA00022475"/>
    </source>
</evidence>
<evidence type="ECO:0000256" key="4">
    <source>
        <dbReference type="ARBA" id="ARBA00022448"/>
    </source>
</evidence>
<dbReference type="Pfam" id="PF01203">
    <property type="entry name" value="T2SSN"/>
    <property type="match status" value="1"/>
</dbReference>
<keyword evidence="8" id="KW-0653">Protein transport</keyword>
<evidence type="ECO:0000313" key="12">
    <source>
        <dbReference type="Proteomes" id="UP001219956"/>
    </source>
</evidence>
<proteinExistence type="inferred from homology"/>
<gene>
    <name evidence="11" type="primary">gspN</name>
    <name evidence="11" type="ORF">PQU95_07640</name>
</gene>
<dbReference type="InterPro" id="IPR022792">
    <property type="entry name" value="T2SS_protein-GspN"/>
</dbReference>
<dbReference type="RefSeq" id="WP_272751433.1">
    <property type="nucleotide sequence ID" value="NZ_JAQQLF010000008.1"/>
</dbReference>
<keyword evidence="12" id="KW-1185">Reference proteome</keyword>
<evidence type="ECO:0000256" key="1">
    <source>
        <dbReference type="ARBA" id="ARBA00004533"/>
    </source>
</evidence>
<protein>
    <recommendedName>
        <fullName evidence="3">Type II secretion system protein N</fullName>
    </recommendedName>
    <alternativeName>
        <fullName evidence="10">General secretion pathway protein N</fullName>
    </alternativeName>
</protein>
<evidence type="ECO:0000256" key="9">
    <source>
        <dbReference type="ARBA" id="ARBA00023136"/>
    </source>
</evidence>
<keyword evidence="9" id="KW-0472">Membrane</keyword>
<dbReference type="Proteomes" id="UP001219956">
    <property type="component" value="Unassembled WGS sequence"/>
</dbReference>
<evidence type="ECO:0000256" key="7">
    <source>
        <dbReference type="ARBA" id="ARBA00022692"/>
    </source>
</evidence>
<keyword evidence="6" id="KW-0997">Cell inner membrane</keyword>
<keyword evidence="7" id="KW-0812">Transmembrane</keyword>
<keyword evidence="5" id="KW-1003">Cell membrane</keyword>
<evidence type="ECO:0000256" key="2">
    <source>
        <dbReference type="ARBA" id="ARBA00007208"/>
    </source>
</evidence>
<keyword evidence="4" id="KW-0813">Transport</keyword>
<dbReference type="EMBL" id="JAQQLF010000008">
    <property type="protein sequence ID" value="MDC7717088.1"/>
    <property type="molecule type" value="Genomic_DNA"/>
</dbReference>
<evidence type="ECO:0000256" key="6">
    <source>
        <dbReference type="ARBA" id="ARBA00022519"/>
    </source>
</evidence>
<organism evidence="11 12">
    <name type="scientific">Vogesella aquatica</name>
    <dbReference type="NCBI Taxonomy" id="2984206"/>
    <lineage>
        <taxon>Bacteria</taxon>
        <taxon>Pseudomonadati</taxon>
        <taxon>Pseudomonadota</taxon>
        <taxon>Betaproteobacteria</taxon>
        <taxon>Neisseriales</taxon>
        <taxon>Chromobacteriaceae</taxon>
        <taxon>Vogesella</taxon>
    </lineage>
</organism>
<evidence type="ECO:0000256" key="3">
    <source>
        <dbReference type="ARBA" id="ARBA00021563"/>
    </source>
</evidence>
<evidence type="ECO:0000256" key="10">
    <source>
        <dbReference type="ARBA" id="ARBA00030772"/>
    </source>
</evidence>
<evidence type="ECO:0000256" key="8">
    <source>
        <dbReference type="ARBA" id="ARBA00022927"/>
    </source>
</evidence>
<evidence type="ECO:0000313" key="11">
    <source>
        <dbReference type="EMBL" id="MDC7717088.1"/>
    </source>
</evidence>
<comment type="caution">
    <text evidence="11">The sequence shown here is derived from an EMBL/GenBank/DDBJ whole genome shotgun (WGS) entry which is preliminary data.</text>
</comment>
<name>A0ABT5IX34_9NEIS</name>
<accession>A0ABT5IX34</accession>
<comment type="subcellular location">
    <subcellularLocation>
        <location evidence="1">Cell inner membrane</location>
    </subcellularLocation>
</comment>
<sequence>MKRAGWLGLVIVGLLSAVAHLPASLLDSRLAAATDGRWRLATAKGTLWQGSGQLMYAGLQGEVLPMSTLAWRWQPAALRSLALQWQIEADGQAGSLQLKARSAQLDNVQLQLPVAALTGFSPKWQSARLGGQLQLNVGHMLLQPGRVDGQAVLAWVAASSPLSRIQPFGSYALDVLGQGEQVQLAMRTLQGPLQIQGQGRYDAGGLQFAGSASSEAAQYEALKPVLLMLGKPSGANSVTWQLN</sequence>